<evidence type="ECO:0000313" key="5">
    <source>
        <dbReference type="EMBL" id="GBN64546.1"/>
    </source>
</evidence>
<dbReference type="GO" id="GO:0070935">
    <property type="term" value="P:3'-UTR-mediated mRNA stabilization"/>
    <property type="evidence" value="ECO:0007669"/>
    <property type="project" value="TreeGrafter"/>
</dbReference>
<dbReference type="EMBL" id="BGPR01014304">
    <property type="protein sequence ID" value="GBN64626.1"/>
    <property type="molecule type" value="Genomic_DNA"/>
</dbReference>
<dbReference type="Proteomes" id="UP000499080">
    <property type="component" value="Unassembled WGS sequence"/>
</dbReference>
<evidence type="ECO:0000313" key="6">
    <source>
        <dbReference type="EMBL" id="GBN64626.1"/>
    </source>
</evidence>
<dbReference type="InterPro" id="IPR012677">
    <property type="entry name" value="Nucleotide-bd_a/b_plait_sf"/>
</dbReference>
<keyword evidence="1 2" id="KW-0694">RNA-binding</keyword>
<dbReference type="InterPro" id="IPR035979">
    <property type="entry name" value="RBD_domain_sf"/>
</dbReference>
<name>A0A4Y2QMR9_ARAVE</name>
<reference evidence="5 7" key="1">
    <citation type="journal article" date="2019" name="Sci. Rep.">
        <title>Orb-weaving spider Araneus ventricosus genome elucidates the spidroin gene catalogue.</title>
        <authorList>
            <person name="Kono N."/>
            <person name="Nakamura H."/>
            <person name="Ohtoshi R."/>
            <person name="Moran D.A.P."/>
            <person name="Shinohara A."/>
            <person name="Yoshida Y."/>
            <person name="Fujiwara M."/>
            <person name="Mori M."/>
            <person name="Tomita M."/>
            <person name="Arakawa K."/>
        </authorList>
    </citation>
    <scope>NUCLEOTIDE SEQUENCE [LARGE SCALE GENOMIC DNA]</scope>
</reference>
<dbReference type="PANTHER" id="PTHR11176:SF57">
    <property type="entry name" value="PROTEIN BOULE"/>
    <property type="match status" value="1"/>
</dbReference>
<comment type="caution">
    <text evidence="5">The sequence shown here is derived from an EMBL/GenBank/DDBJ whole genome shotgun (WGS) entry which is preliminary data.</text>
</comment>
<evidence type="ECO:0000256" key="1">
    <source>
        <dbReference type="ARBA" id="ARBA00022884"/>
    </source>
</evidence>
<evidence type="ECO:0000313" key="7">
    <source>
        <dbReference type="Proteomes" id="UP000499080"/>
    </source>
</evidence>
<dbReference type="EMBL" id="BGPR01014288">
    <property type="protein sequence ID" value="GBN64546.1"/>
    <property type="molecule type" value="Genomic_DNA"/>
</dbReference>
<feature type="domain" description="RRM" evidence="3">
    <location>
        <begin position="1"/>
        <end position="66"/>
    </location>
</feature>
<evidence type="ECO:0000313" key="4">
    <source>
        <dbReference type="EMBL" id="GBN64536.1"/>
    </source>
</evidence>
<dbReference type="Gene3D" id="3.30.70.330">
    <property type="match status" value="1"/>
</dbReference>
<gene>
    <name evidence="5" type="primary">bol_1</name>
    <name evidence="4" type="synonym">bol_0</name>
    <name evidence="6" type="synonym">bol_2</name>
    <name evidence="5" type="ORF">AVEN_147324_1</name>
    <name evidence="4" type="ORF">AVEN_161952_1</name>
    <name evidence="6" type="ORF">AVEN_21680_1</name>
</gene>
<dbReference type="PROSITE" id="PS50102">
    <property type="entry name" value="RRM"/>
    <property type="match status" value="1"/>
</dbReference>
<evidence type="ECO:0000256" key="2">
    <source>
        <dbReference type="PROSITE-ProRule" id="PRU00176"/>
    </source>
</evidence>
<sequence length="109" mass="12295">TTESELHQLFAAYGNVKATKIILDRAGVSKGYGFVTFETEEEARRIQKEADIILKDKKLNIAPAIKKQEINPLATISAHKDSFSNLPTNRYLEEAIVGDWPKMMKFKAL</sequence>
<dbReference type="Pfam" id="PF00076">
    <property type="entry name" value="RRM_1"/>
    <property type="match status" value="1"/>
</dbReference>
<evidence type="ECO:0000259" key="3">
    <source>
        <dbReference type="PROSITE" id="PS50102"/>
    </source>
</evidence>
<dbReference type="GO" id="GO:0005737">
    <property type="term" value="C:cytoplasm"/>
    <property type="evidence" value="ECO:0007669"/>
    <property type="project" value="TreeGrafter"/>
</dbReference>
<dbReference type="InterPro" id="IPR000504">
    <property type="entry name" value="RRM_dom"/>
</dbReference>
<proteinExistence type="predicted"/>
<keyword evidence="7" id="KW-1185">Reference proteome</keyword>
<organism evidence="5 7">
    <name type="scientific">Araneus ventricosus</name>
    <name type="common">Orbweaver spider</name>
    <name type="synonym">Epeira ventricosa</name>
    <dbReference type="NCBI Taxonomy" id="182803"/>
    <lineage>
        <taxon>Eukaryota</taxon>
        <taxon>Metazoa</taxon>
        <taxon>Ecdysozoa</taxon>
        <taxon>Arthropoda</taxon>
        <taxon>Chelicerata</taxon>
        <taxon>Arachnida</taxon>
        <taxon>Araneae</taxon>
        <taxon>Araneomorphae</taxon>
        <taxon>Entelegynae</taxon>
        <taxon>Araneoidea</taxon>
        <taxon>Araneidae</taxon>
        <taxon>Araneus</taxon>
    </lineage>
</organism>
<feature type="non-terminal residue" evidence="5">
    <location>
        <position position="1"/>
    </location>
</feature>
<dbReference type="PANTHER" id="PTHR11176">
    <property type="entry name" value="BOULE-RELATED"/>
    <property type="match status" value="1"/>
</dbReference>
<protein>
    <submittedName>
        <fullName evidence="5">Protein boule</fullName>
    </submittedName>
</protein>
<dbReference type="GO" id="GO:0003730">
    <property type="term" value="F:mRNA 3'-UTR binding"/>
    <property type="evidence" value="ECO:0007669"/>
    <property type="project" value="TreeGrafter"/>
</dbReference>
<dbReference type="SUPFAM" id="SSF54928">
    <property type="entry name" value="RNA-binding domain, RBD"/>
    <property type="match status" value="1"/>
</dbReference>
<dbReference type="SMART" id="SM00360">
    <property type="entry name" value="RRM"/>
    <property type="match status" value="1"/>
</dbReference>
<dbReference type="EMBL" id="BGPR01014283">
    <property type="protein sequence ID" value="GBN64536.1"/>
    <property type="molecule type" value="Genomic_DNA"/>
</dbReference>
<accession>A0A4Y2QMR9</accession>
<dbReference type="OrthoDB" id="6418544at2759"/>
<dbReference type="AlphaFoldDB" id="A0A4Y2QMR9"/>
<dbReference type="GO" id="GO:0008494">
    <property type="term" value="F:translation activator activity"/>
    <property type="evidence" value="ECO:0007669"/>
    <property type="project" value="TreeGrafter"/>
</dbReference>
<dbReference type="GO" id="GO:0045948">
    <property type="term" value="P:positive regulation of translational initiation"/>
    <property type="evidence" value="ECO:0007669"/>
    <property type="project" value="TreeGrafter"/>
</dbReference>